<name>A0A1S8T033_9CLOT</name>
<evidence type="ECO:0000313" key="2">
    <source>
        <dbReference type="Proteomes" id="UP000190890"/>
    </source>
</evidence>
<comment type="caution">
    <text evidence="1">The sequence shown here is derived from an EMBL/GenBank/DDBJ whole genome shotgun (WGS) entry which is preliminary data.</text>
</comment>
<dbReference type="OrthoDB" id="2734969at2"/>
<gene>
    <name evidence="1" type="ORF">CLPUN_50800</name>
</gene>
<sequence length="222" mass="25224">MFIWNGISSDEMGVKVISLPPVSLSTENTEEITIEGRDGFLTEFKGYSGDTKKVEADYFGNDPYVLCNWLRGDGEVTFSNQEEFYYKARINNQIPIEEIIKNQMYNFLIQFRCQPFKYFISGKNKKIIIANKTILNNFGNYKALPIITVYGSGNITININGRAFTLSNLSDSITIISEIEEVLDGKGKLMEGYFPYLDVGKNTITWSGSVTKLEVIPNWRVI</sequence>
<dbReference type="STRING" id="29367.CLPUN_50800"/>
<keyword evidence="2" id="KW-1185">Reference proteome</keyword>
<dbReference type="Proteomes" id="UP000190890">
    <property type="component" value="Unassembled WGS sequence"/>
</dbReference>
<accession>A0A1S8T033</accession>
<evidence type="ECO:0000313" key="1">
    <source>
        <dbReference type="EMBL" id="OOM71088.1"/>
    </source>
</evidence>
<protein>
    <submittedName>
        <fullName evidence="1">Phage tail protein</fullName>
    </submittedName>
</protein>
<dbReference type="RefSeq" id="WP_077849969.1">
    <property type="nucleotide sequence ID" value="NZ_LZZM01000234.1"/>
</dbReference>
<proteinExistence type="predicted"/>
<reference evidence="1 2" key="1">
    <citation type="submission" date="2016-05" db="EMBL/GenBank/DDBJ databases">
        <title>Microbial solvent formation.</title>
        <authorList>
            <person name="Poehlein A."/>
            <person name="Montoya Solano J.D."/>
            <person name="Flitsch S."/>
            <person name="Krabben P."/>
            <person name="Duerre P."/>
            <person name="Daniel R."/>
        </authorList>
    </citation>
    <scope>NUCLEOTIDE SEQUENCE [LARGE SCALE GENOMIC DNA]</scope>
    <source>
        <strain evidence="1 2">DSM 2619</strain>
    </source>
</reference>
<dbReference type="Gene3D" id="2.40.30.200">
    <property type="match status" value="1"/>
</dbReference>
<dbReference type="EMBL" id="LZZM01000234">
    <property type="protein sequence ID" value="OOM71088.1"/>
    <property type="molecule type" value="Genomic_DNA"/>
</dbReference>
<dbReference type="AlphaFoldDB" id="A0A1S8T033"/>
<organism evidence="1 2">
    <name type="scientific">Clostridium puniceum</name>
    <dbReference type="NCBI Taxonomy" id="29367"/>
    <lineage>
        <taxon>Bacteria</taxon>
        <taxon>Bacillati</taxon>
        <taxon>Bacillota</taxon>
        <taxon>Clostridia</taxon>
        <taxon>Eubacteriales</taxon>
        <taxon>Clostridiaceae</taxon>
        <taxon>Clostridium</taxon>
    </lineage>
</organism>